<evidence type="ECO:0000313" key="7">
    <source>
        <dbReference type="EMBL" id="WGN96293.1"/>
    </source>
</evidence>
<evidence type="ECO:0000256" key="2">
    <source>
        <dbReference type="PROSITE-ProRule" id="PRU00124"/>
    </source>
</evidence>
<dbReference type="PRINTS" id="PR00722">
    <property type="entry name" value="CHYMOTRYPSIN"/>
</dbReference>
<dbReference type="CDD" id="cd00033">
    <property type="entry name" value="CCP"/>
    <property type="match status" value="1"/>
</dbReference>
<feature type="disulfide bond" evidence="2">
    <location>
        <begin position="37"/>
        <end position="55"/>
    </location>
</feature>
<dbReference type="InterPro" id="IPR036055">
    <property type="entry name" value="LDL_receptor-like_sf"/>
</dbReference>
<evidence type="ECO:0000256" key="3">
    <source>
        <dbReference type="PROSITE-ProRule" id="PRU00302"/>
    </source>
</evidence>
<dbReference type="SMART" id="SM00032">
    <property type="entry name" value="CCP"/>
    <property type="match status" value="1"/>
</dbReference>
<dbReference type="InterPro" id="IPR000436">
    <property type="entry name" value="Sushi_SCR_CCP_dom"/>
</dbReference>
<dbReference type="Gene3D" id="2.40.10.10">
    <property type="entry name" value="Trypsin-like serine proteases"/>
    <property type="match status" value="1"/>
</dbReference>
<keyword evidence="1 2" id="KW-1015">Disulfide bond</keyword>
<comment type="caution">
    <text evidence="3">Lacks conserved residue(s) required for the propagation of feature annotation.</text>
</comment>
<dbReference type="PROSITE" id="PS50240">
    <property type="entry name" value="TRYPSIN_DOM"/>
    <property type="match status" value="1"/>
</dbReference>
<dbReference type="CDD" id="cd00112">
    <property type="entry name" value="LDLa"/>
    <property type="match status" value="1"/>
</dbReference>
<dbReference type="InterPro" id="IPR043504">
    <property type="entry name" value="Peptidase_S1_PA_chymotrypsin"/>
</dbReference>
<dbReference type="Gene3D" id="4.10.400.10">
    <property type="entry name" value="Low-density Lipoprotein Receptor"/>
    <property type="match status" value="1"/>
</dbReference>
<dbReference type="GO" id="GO:0004252">
    <property type="term" value="F:serine-type endopeptidase activity"/>
    <property type="evidence" value="ECO:0007669"/>
    <property type="project" value="InterPro"/>
</dbReference>
<evidence type="ECO:0000256" key="1">
    <source>
        <dbReference type="ARBA" id="ARBA00023157"/>
    </source>
</evidence>
<evidence type="ECO:0000259" key="6">
    <source>
        <dbReference type="PROSITE" id="PS50923"/>
    </source>
</evidence>
<keyword evidence="4" id="KW-0732">Signal</keyword>
<sequence>MYLFLTLFAFIIHVPSPILGSTLKQHDQSCSMNEITCSDGSCVSISSLCDGFTDCPDGLDESACNNLASSTSDLLIGYNEKSRVKRQTGSEAINAGACVLPPYPKHGTYTVTNAPLAAPGQALAAARLNVSCYQGYVAIDSNIFCVDGIWSGSTPKCERFCELNPHPSVQYHCLVTDAVEGQRRCNQYEPSGTIVRPECNAPNYYSTYTLPLMRCINGRWNEVFTCIPECGTVTPEGEIPVLGGRRAKKGELPWHAGIYRKTTTPYSQICGGSLVSTTVVISAAHCFWSDVDKKLPAKNYAVAVGKLYRPWNDKQDVDAQKSDVSEIHFPLRFHGGATNFQEDIAIVILASTIEYKTYVQPVCLNFEYNFERRQLVEGKMGKVAGWGLTAENGVASPVLKVTELPYVEIGRCFDSLPPGFKEYITSDKICAGYNNNGTPLCKGDGGGGLVFPKYDQGVERYYLRGIVSTAPNNENLCNANTLTTFTRVRMHEDFIKMYL</sequence>
<accession>A0AA49ETQ1</accession>
<name>A0AA49ETQ1_OCHLU</name>
<feature type="signal peptide" evidence="4">
    <location>
        <begin position="1"/>
        <end position="20"/>
    </location>
</feature>
<dbReference type="GO" id="GO:0006508">
    <property type="term" value="P:proteolysis"/>
    <property type="evidence" value="ECO:0007669"/>
    <property type="project" value="InterPro"/>
</dbReference>
<keyword evidence="3" id="KW-0768">Sushi</keyword>
<evidence type="ECO:0000256" key="4">
    <source>
        <dbReference type="SAM" id="SignalP"/>
    </source>
</evidence>
<dbReference type="Pfam" id="PF00057">
    <property type="entry name" value="Ldl_recept_a"/>
    <property type="match status" value="1"/>
</dbReference>
<dbReference type="SMART" id="SM00020">
    <property type="entry name" value="Tryp_SPc"/>
    <property type="match status" value="1"/>
</dbReference>
<dbReference type="InterPro" id="IPR018114">
    <property type="entry name" value="TRYPSIN_HIS"/>
</dbReference>
<evidence type="ECO:0000259" key="5">
    <source>
        <dbReference type="PROSITE" id="PS50240"/>
    </source>
</evidence>
<dbReference type="Gene3D" id="2.10.70.10">
    <property type="entry name" value="Complement Module, domain 1"/>
    <property type="match status" value="1"/>
</dbReference>
<dbReference type="InterPro" id="IPR001314">
    <property type="entry name" value="Peptidase_S1A"/>
</dbReference>
<dbReference type="PANTHER" id="PTHR24252">
    <property type="entry name" value="ACROSIN-RELATED"/>
    <property type="match status" value="1"/>
</dbReference>
<dbReference type="PROSITE" id="PS50923">
    <property type="entry name" value="SUSHI"/>
    <property type="match status" value="1"/>
</dbReference>
<dbReference type="SUPFAM" id="SSF57424">
    <property type="entry name" value="LDL receptor-like module"/>
    <property type="match status" value="1"/>
</dbReference>
<reference evidence="7" key="1">
    <citation type="journal article" date="2023" name="Proteomics">
        <title>Proteome of urticating setae of Ochrogaster lunifer, a processionary caterpillar of medical and veterinary importance, including primary structures of putative toxins.</title>
        <authorList>
            <person name="Walker A.A."/>
            <person name="Perkins L.E."/>
            <person name="Battisti A."/>
            <person name="Zalucki M.P."/>
            <person name="King G.F."/>
        </authorList>
    </citation>
    <scope>NUCLEOTIDE SEQUENCE</scope>
    <source>
        <strain evidence="7">U-TPTX</strain>
    </source>
</reference>
<proteinExistence type="evidence at transcript level"/>
<dbReference type="InterPro" id="IPR035976">
    <property type="entry name" value="Sushi/SCR/CCP_sf"/>
</dbReference>
<protein>
    <submittedName>
        <fullName evidence="7">Setae polypeptide</fullName>
    </submittedName>
</protein>
<dbReference type="CDD" id="cd00190">
    <property type="entry name" value="Tryp_SPc"/>
    <property type="match status" value="1"/>
</dbReference>
<dbReference type="SUPFAM" id="SSF57535">
    <property type="entry name" value="Complement control module/SCR domain"/>
    <property type="match status" value="1"/>
</dbReference>
<feature type="domain" description="Sushi" evidence="6">
    <location>
        <begin position="96"/>
        <end position="159"/>
    </location>
</feature>
<dbReference type="InterPro" id="IPR009003">
    <property type="entry name" value="Peptidase_S1_PA"/>
</dbReference>
<organism evidence="7">
    <name type="scientific">Ochrogaster lunifer</name>
    <name type="common">Bag-shelter moth</name>
    <dbReference type="NCBI Taxonomy" id="319761"/>
    <lineage>
        <taxon>Eukaryota</taxon>
        <taxon>Metazoa</taxon>
        <taxon>Ecdysozoa</taxon>
        <taxon>Arthropoda</taxon>
        <taxon>Hexapoda</taxon>
        <taxon>Insecta</taxon>
        <taxon>Pterygota</taxon>
        <taxon>Neoptera</taxon>
        <taxon>Endopterygota</taxon>
        <taxon>Lepidoptera</taxon>
        <taxon>Glossata</taxon>
        <taxon>Ditrysia</taxon>
        <taxon>Noctuoidea</taxon>
        <taxon>Notodontidae</taxon>
        <taxon>Thaumetopoeinae</taxon>
        <taxon>Ochrogaster</taxon>
    </lineage>
</organism>
<feature type="domain" description="Peptidase S1" evidence="5">
    <location>
        <begin position="241"/>
        <end position="499"/>
    </location>
</feature>
<feature type="disulfide bond" evidence="2">
    <location>
        <begin position="49"/>
        <end position="64"/>
    </location>
</feature>
<dbReference type="InterPro" id="IPR002172">
    <property type="entry name" value="LDrepeatLR_classA_rpt"/>
</dbReference>
<feature type="chain" id="PRO_5041313028" evidence="4">
    <location>
        <begin position="21"/>
        <end position="499"/>
    </location>
</feature>
<dbReference type="AlphaFoldDB" id="A0AA49ETQ1"/>
<dbReference type="SUPFAM" id="SSF50494">
    <property type="entry name" value="Trypsin-like serine proteases"/>
    <property type="match status" value="1"/>
</dbReference>
<dbReference type="InterPro" id="IPR001254">
    <property type="entry name" value="Trypsin_dom"/>
</dbReference>
<dbReference type="Pfam" id="PF00089">
    <property type="entry name" value="Trypsin"/>
    <property type="match status" value="1"/>
</dbReference>
<dbReference type="EMBL" id="OQ876655">
    <property type="protein sequence ID" value="WGN96293.1"/>
    <property type="molecule type" value="mRNA"/>
</dbReference>
<dbReference type="PANTHER" id="PTHR24252:SF7">
    <property type="entry name" value="HYALIN"/>
    <property type="match status" value="1"/>
</dbReference>
<dbReference type="PROSITE" id="PS00134">
    <property type="entry name" value="TRYPSIN_HIS"/>
    <property type="match status" value="1"/>
</dbReference>
<dbReference type="SMART" id="SM00192">
    <property type="entry name" value="LDLa"/>
    <property type="match status" value="1"/>
</dbReference>
<reference evidence="7" key="2">
    <citation type="submission" date="2023-04" db="EMBL/GenBank/DDBJ databases">
        <authorList>
            <person name="Walker A."/>
            <person name="Perkins L.E."/>
            <person name="Battisti A."/>
            <person name="Zalucki M.P."/>
            <person name="King G.F."/>
        </authorList>
    </citation>
    <scope>NUCLEOTIDE SEQUENCE</scope>
    <source>
        <strain evidence="7">U-TPTX</strain>
        <tissue evidence="7">True setae</tissue>
    </source>
</reference>
<feature type="disulfide bond" evidence="2">
    <location>
        <begin position="30"/>
        <end position="42"/>
    </location>
</feature>
<dbReference type="PROSITE" id="PS50068">
    <property type="entry name" value="LDLRA_2"/>
    <property type="match status" value="1"/>
</dbReference>